<gene>
    <name evidence="3" type="ORF">ADIMK_3795</name>
</gene>
<evidence type="ECO:0000259" key="2">
    <source>
        <dbReference type="PROSITE" id="PS50206"/>
    </source>
</evidence>
<comment type="caution">
    <text evidence="3">The sequence shown here is derived from an EMBL/GenBank/DDBJ whole genome shotgun (WGS) entry which is preliminary data.</text>
</comment>
<dbReference type="Pfam" id="PF00581">
    <property type="entry name" value="Rhodanese"/>
    <property type="match status" value="1"/>
</dbReference>
<dbReference type="PANTHER" id="PTHR43031">
    <property type="entry name" value="FAD-DEPENDENT OXIDOREDUCTASE"/>
    <property type="match status" value="1"/>
</dbReference>
<dbReference type="AlphaFoldDB" id="A0A081FUC9"/>
<keyword evidence="4" id="KW-1185">Reference proteome</keyword>
<dbReference type="InterPro" id="IPR036873">
    <property type="entry name" value="Rhodanese-like_dom_sf"/>
</dbReference>
<dbReference type="RefSeq" id="WP_051693123.1">
    <property type="nucleotide sequence ID" value="NZ_JMQN01000057.1"/>
</dbReference>
<keyword evidence="1" id="KW-0732">Signal</keyword>
<evidence type="ECO:0000256" key="1">
    <source>
        <dbReference type="SAM" id="SignalP"/>
    </source>
</evidence>
<protein>
    <submittedName>
        <fullName evidence="3">Phage shock protein E</fullName>
    </submittedName>
</protein>
<organism evidence="3 4">
    <name type="scientific">Marinobacterium lacunae</name>
    <dbReference type="NCBI Taxonomy" id="1232683"/>
    <lineage>
        <taxon>Bacteria</taxon>
        <taxon>Pseudomonadati</taxon>
        <taxon>Pseudomonadota</taxon>
        <taxon>Gammaproteobacteria</taxon>
        <taxon>Oceanospirillales</taxon>
        <taxon>Oceanospirillaceae</taxon>
        <taxon>Marinobacterium</taxon>
    </lineage>
</organism>
<feature type="signal peptide" evidence="1">
    <location>
        <begin position="1"/>
        <end position="23"/>
    </location>
</feature>
<dbReference type="PROSITE" id="PS50206">
    <property type="entry name" value="RHODANESE_3"/>
    <property type="match status" value="1"/>
</dbReference>
<evidence type="ECO:0000313" key="3">
    <source>
        <dbReference type="EMBL" id="KEA62134.1"/>
    </source>
</evidence>
<dbReference type="OrthoDB" id="9814704at2"/>
<reference evidence="3 4" key="1">
    <citation type="submission" date="2014-04" db="EMBL/GenBank/DDBJ databases">
        <title>Marinobacterium kochiensis sp. nov., isolated from sediment sample collected from Kochi backwaters in Kerala, India.</title>
        <authorList>
            <person name="Singh A."/>
            <person name="Pinnaka A.K."/>
        </authorList>
    </citation>
    <scope>NUCLEOTIDE SEQUENCE [LARGE SCALE GENOMIC DNA]</scope>
    <source>
        <strain evidence="3 4">AK27</strain>
    </source>
</reference>
<dbReference type="CDD" id="cd00158">
    <property type="entry name" value="RHOD"/>
    <property type="match status" value="1"/>
</dbReference>
<proteinExistence type="predicted"/>
<dbReference type="Gene3D" id="3.40.250.10">
    <property type="entry name" value="Rhodanese-like domain"/>
    <property type="match status" value="1"/>
</dbReference>
<dbReference type="PANTHER" id="PTHR43031:SF1">
    <property type="entry name" value="PYRIDINE NUCLEOTIDE-DISULPHIDE OXIDOREDUCTASE"/>
    <property type="match status" value="1"/>
</dbReference>
<evidence type="ECO:0000313" key="4">
    <source>
        <dbReference type="Proteomes" id="UP000028252"/>
    </source>
</evidence>
<dbReference type="SMART" id="SM00450">
    <property type="entry name" value="RHOD"/>
    <property type="match status" value="1"/>
</dbReference>
<dbReference type="PATRIC" id="fig|1232683.4.peg.3736"/>
<dbReference type="InterPro" id="IPR001763">
    <property type="entry name" value="Rhodanese-like_dom"/>
</dbReference>
<dbReference type="eggNOG" id="COG0607">
    <property type="taxonomic scope" value="Bacteria"/>
</dbReference>
<sequence>MKKQLIALITLLPALLMSLVAQAGPREDTGWEKIANGALLVDVRTEQEYASGHLDGALLIPYQQIVEQFAARDIPKDQPVVLYCRSGNRAGIAEAALREAGYTQLFNAGGFEALAQSKPTDLSIKKETACTQNTDSTDC</sequence>
<feature type="domain" description="Rhodanese" evidence="2">
    <location>
        <begin position="34"/>
        <end position="123"/>
    </location>
</feature>
<dbReference type="InterPro" id="IPR050229">
    <property type="entry name" value="GlpE_sulfurtransferase"/>
</dbReference>
<dbReference type="EMBL" id="JMQN01000057">
    <property type="protein sequence ID" value="KEA62134.1"/>
    <property type="molecule type" value="Genomic_DNA"/>
</dbReference>
<accession>A0A081FUC9</accession>
<dbReference type="Proteomes" id="UP000028252">
    <property type="component" value="Unassembled WGS sequence"/>
</dbReference>
<name>A0A081FUC9_9GAMM</name>
<feature type="chain" id="PRO_5001757386" evidence="1">
    <location>
        <begin position="24"/>
        <end position="139"/>
    </location>
</feature>
<dbReference type="SUPFAM" id="SSF52821">
    <property type="entry name" value="Rhodanese/Cell cycle control phosphatase"/>
    <property type="match status" value="1"/>
</dbReference>
<dbReference type="STRING" id="1232683.ADIMK_3795"/>